<dbReference type="PIRSF" id="PIRSF036289">
    <property type="entry name" value="Glycosyl_hydrolase_malt_phosph"/>
    <property type="match status" value="1"/>
</dbReference>
<feature type="domain" description="Glycoside hydrolase family 65 central catalytic" evidence="6">
    <location>
        <begin position="318"/>
        <end position="681"/>
    </location>
</feature>
<evidence type="ECO:0000256" key="4">
    <source>
        <dbReference type="PIRSR" id="PIRSR036289-50"/>
    </source>
</evidence>
<dbReference type="InterPro" id="IPR017045">
    <property type="entry name" value="Malt_Pase/Glycosyl_Hdrlase"/>
</dbReference>
<dbReference type="AlphaFoldDB" id="A0A8J8MG07"/>
<dbReference type="EMBL" id="CP058649">
    <property type="protein sequence ID" value="QUI20960.1"/>
    <property type="molecule type" value="Genomic_DNA"/>
</dbReference>
<dbReference type="GO" id="GO:0004553">
    <property type="term" value="F:hydrolase activity, hydrolyzing O-glycosyl compounds"/>
    <property type="evidence" value="ECO:0007669"/>
    <property type="project" value="TreeGrafter"/>
</dbReference>
<evidence type="ECO:0000313" key="9">
    <source>
        <dbReference type="EMBL" id="QUI20960.1"/>
    </source>
</evidence>
<reference evidence="9" key="1">
    <citation type="submission" date="2020-07" db="EMBL/GenBank/DDBJ databases">
        <title>Vallitalea pronyensis genome.</title>
        <authorList>
            <person name="Postec A."/>
        </authorList>
    </citation>
    <scope>NUCLEOTIDE SEQUENCE</scope>
    <source>
        <strain evidence="9">FatNI3</strain>
    </source>
</reference>
<feature type="domain" description="Glycoside hydrolase family 65 C-terminal" evidence="7">
    <location>
        <begin position="693"/>
        <end position="737"/>
    </location>
</feature>
<evidence type="ECO:0000256" key="2">
    <source>
        <dbReference type="ARBA" id="ARBA00022676"/>
    </source>
</evidence>
<evidence type="ECO:0000259" key="7">
    <source>
        <dbReference type="Pfam" id="PF03633"/>
    </source>
</evidence>
<dbReference type="SUPFAM" id="SSF48208">
    <property type="entry name" value="Six-hairpin glycosidases"/>
    <property type="match status" value="1"/>
</dbReference>
<dbReference type="RefSeq" id="WP_212696419.1">
    <property type="nucleotide sequence ID" value="NZ_CP058649.1"/>
</dbReference>
<evidence type="ECO:0000256" key="1">
    <source>
        <dbReference type="ARBA" id="ARBA00006768"/>
    </source>
</evidence>
<comment type="similarity">
    <text evidence="1">Belongs to the glycosyl hydrolase 65 family.</text>
</comment>
<evidence type="ECO:0000256" key="5">
    <source>
        <dbReference type="PIRSR" id="PIRSR036289-51"/>
    </source>
</evidence>
<dbReference type="InterPro" id="IPR005195">
    <property type="entry name" value="Glyco_hydro_65_M"/>
</dbReference>
<feature type="active site" description="Proton donor" evidence="4">
    <location>
        <position position="482"/>
    </location>
</feature>
<dbReference type="InterPro" id="IPR037018">
    <property type="entry name" value="GH65_N"/>
</dbReference>
<keyword evidence="10" id="KW-1185">Reference proteome</keyword>
<dbReference type="Gene3D" id="2.70.98.40">
    <property type="entry name" value="Glycoside hydrolase, family 65, N-terminal domain"/>
    <property type="match status" value="1"/>
</dbReference>
<keyword evidence="9" id="KW-0378">Hydrolase</keyword>
<evidence type="ECO:0000259" key="6">
    <source>
        <dbReference type="Pfam" id="PF03632"/>
    </source>
</evidence>
<protein>
    <submittedName>
        <fullName evidence="9">Glycoside hydrolase family 65 protein</fullName>
    </submittedName>
</protein>
<name>A0A8J8MG07_9FIRM</name>
<organism evidence="9 10">
    <name type="scientific">Vallitalea pronyensis</name>
    <dbReference type="NCBI Taxonomy" id="1348613"/>
    <lineage>
        <taxon>Bacteria</taxon>
        <taxon>Bacillati</taxon>
        <taxon>Bacillota</taxon>
        <taxon>Clostridia</taxon>
        <taxon>Lachnospirales</taxon>
        <taxon>Vallitaleaceae</taxon>
        <taxon>Vallitalea</taxon>
    </lineage>
</organism>
<gene>
    <name evidence="9" type="ORF">HZI73_01015</name>
</gene>
<dbReference type="InterPro" id="IPR005196">
    <property type="entry name" value="Glyco_hydro_65_N"/>
</dbReference>
<dbReference type="SUPFAM" id="SSF74650">
    <property type="entry name" value="Galactose mutarotase-like"/>
    <property type="match status" value="1"/>
</dbReference>
<dbReference type="PANTHER" id="PTHR11051:SF8">
    <property type="entry name" value="PROTEIN-GLUCOSYLGALACTOSYLHYDROXYLYSINE GLUCOSIDASE"/>
    <property type="match status" value="1"/>
</dbReference>
<feature type="binding site" evidence="5">
    <location>
        <begin position="353"/>
        <end position="354"/>
    </location>
    <ligand>
        <name>substrate</name>
    </ligand>
</feature>
<dbReference type="Gene3D" id="2.60.420.10">
    <property type="entry name" value="Maltose phosphorylase, domain 3"/>
    <property type="match status" value="1"/>
</dbReference>
<dbReference type="GO" id="GO:0030246">
    <property type="term" value="F:carbohydrate binding"/>
    <property type="evidence" value="ECO:0007669"/>
    <property type="project" value="InterPro"/>
</dbReference>
<dbReference type="PANTHER" id="PTHR11051">
    <property type="entry name" value="GLYCOSYL HYDROLASE-RELATED"/>
    <property type="match status" value="1"/>
</dbReference>
<dbReference type="InterPro" id="IPR008928">
    <property type="entry name" value="6-hairpin_glycosidase_sf"/>
</dbReference>
<accession>A0A8J8MG07</accession>
<sequence length="776" mass="89844">MMIKEQSNPWCIVQDVMDAAREGFYESLFSLGNGYMGVRGFHEDDCHKLPHERSQFIAGIFDAIDSGVTDMVNTPHYLHTTFTVDGEPFDPHEGKILDYKSVLNMKEGTLTRTILWENNQGQITKIEKERFMSLHQLHLACLRYTLTPMNYSGELMIETGIDGHVRNNPIHDDQMKANNKTVKLLEEVDVTGGVRNGYMEMVTKTRQDAIAESYVVKPLIPEEDIVENTKIQRDAYVCSRFMIRACQDRPYTFEKYISIFTSRDQVEGLKDTTLRLSEEASHIGYSALHHDHAQAWAKKWQIADIEISGNHRIQQAIRYNIFQLIQTNAEHDHRVSIGARGIMHGRYKGCYFWDTEIFMLPFFLYTNPEAAKNLLLYRYYTLEGARDNAKALNLKGVKYPWMSSADGREQCESWDTGSCEIHINGDIPYAIHHYYQVTGDVDFILDYGAEIYIETARYWSSRFSYDKGQDIYNMLFVKGPNEYGGVTLNNTYTTFMARHNLELAIEGIALLKEHQRWHDLAEKLDFDHKELDRWQDIRDKAVIHYDEGRQLYIEDQHFFDLEPVSLDDFKDGETPLYQKICFDRLQRYRVLKQADVIQLMTLLPKAFTQAEKMAAWHTYEPITLHDSTLSYGTHALFAATLGLDEAAWDYFEKSVVLDMEDVMHNTDTEGIHFASLGISWQAIIFGFAGVVVEEDGLSMYPRMPQQWDKIQFKIIYRKNLMDVTIMGNAAEVTLCEESQTEHIDMKIWHQVLSLEKGKSKQVNKTAAQINNQQQLG</sequence>
<keyword evidence="2" id="KW-0328">Glycosyltransferase</keyword>
<dbReference type="Gene3D" id="1.50.10.10">
    <property type="match status" value="1"/>
</dbReference>
<keyword evidence="3" id="KW-0808">Transferase</keyword>
<dbReference type="KEGG" id="vpy:HZI73_01015"/>
<dbReference type="GO" id="GO:0005975">
    <property type="term" value="P:carbohydrate metabolic process"/>
    <property type="evidence" value="ECO:0007669"/>
    <property type="project" value="InterPro"/>
</dbReference>
<feature type="domain" description="Glycoside hydrolase family 65 N-terminal" evidence="8">
    <location>
        <begin position="15"/>
        <end position="263"/>
    </location>
</feature>
<dbReference type="InterPro" id="IPR005194">
    <property type="entry name" value="Glyco_hydro_65_C"/>
</dbReference>
<feature type="binding site" evidence="5">
    <location>
        <begin position="592"/>
        <end position="593"/>
    </location>
    <ligand>
        <name>substrate</name>
    </ligand>
</feature>
<dbReference type="InterPro" id="IPR012341">
    <property type="entry name" value="6hp_glycosidase-like_sf"/>
</dbReference>
<dbReference type="GO" id="GO:0016757">
    <property type="term" value="F:glycosyltransferase activity"/>
    <property type="evidence" value="ECO:0007669"/>
    <property type="project" value="UniProtKB-KW"/>
</dbReference>
<evidence type="ECO:0000259" key="8">
    <source>
        <dbReference type="Pfam" id="PF03636"/>
    </source>
</evidence>
<dbReference type="Proteomes" id="UP000683246">
    <property type="component" value="Chromosome"/>
</dbReference>
<dbReference type="InterPro" id="IPR011013">
    <property type="entry name" value="Gal_mutarotase_sf_dom"/>
</dbReference>
<dbReference type="Pfam" id="PF03636">
    <property type="entry name" value="Glyco_hydro_65N"/>
    <property type="match status" value="1"/>
</dbReference>
<dbReference type="Pfam" id="PF03632">
    <property type="entry name" value="Glyco_hydro_65m"/>
    <property type="match status" value="1"/>
</dbReference>
<proteinExistence type="inferred from homology"/>
<evidence type="ECO:0000256" key="3">
    <source>
        <dbReference type="ARBA" id="ARBA00022679"/>
    </source>
</evidence>
<evidence type="ECO:0000313" key="10">
    <source>
        <dbReference type="Proteomes" id="UP000683246"/>
    </source>
</evidence>
<dbReference type="Pfam" id="PF03633">
    <property type="entry name" value="Glyco_hydro_65C"/>
    <property type="match status" value="1"/>
</dbReference>